<dbReference type="SUPFAM" id="SSF57938">
    <property type="entry name" value="DnaJ/Hsp40 cysteine-rich domain"/>
    <property type="match status" value="1"/>
</dbReference>
<dbReference type="Gene3D" id="2.10.230.10">
    <property type="entry name" value="Heat shock protein DnaJ, cysteine-rich domain"/>
    <property type="match status" value="1"/>
</dbReference>
<dbReference type="FunFam" id="2.60.260.20:FF:000005">
    <property type="entry name" value="Chaperone protein dnaJ 1, mitochondrial"/>
    <property type="match status" value="1"/>
</dbReference>
<dbReference type="InterPro" id="IPR012724">
    <property type="entry name" value="DnaJ"/>
</dbReference>
<organism evidence="9 10">
    <name type="scientific">Geodia barretti</name>
    <name type="common">Barrett's horny sponge</name>
    <dbReference type="NCBI Taxonomy" id="519541"/>
    <lineage>
        <taxon>Eukaryota</taxon>
        <taxon>Metazoa</taxon>
        <taxon>Porifera</taxon>
        <taxon>Demospongiae</taxon>
        <taxon>Heteroscleromorpha</taxon>
        <taxon>Tetractinellida</taxon>
        <taxon>Astrophorina</taxon>
        <taxon>Geodiidae</taxon>
        <taxon>Geodia</taxon>
    </lineage>
</organism>
<keyword evidence="4 6" id="KW-0862">Zinc</keyword>
<evidence type="ECO:0000256" key="5">
    <source>
        <dbReference type="ARBA" id="ARBA00023186"/>
    </source>
</evidence>
<dbReference type="Pfam" id="PF00684">
    <property type="entry name" value="DnaJ_CXXCXGXG"/>
    <property type="match status" value="1"/>
</dbReference>
<proteinExistence type="inferred from homology"/>
<dbReference type="PANTHER" id="PTHR43096">
    <property type="entry name" value="DNAJ HOMOLOG 1, MITOCHONDRIAL-RELATED"/>
    <property type="match status" value="1"/>
</dbReference>
<dbReference type="InterPro" id="IPR018253">
    <property type="entry name" value="DnaJ_domain_CS"/>
</dbReference>
<dbReference type="InterPro" id="IPR008971">
    <property type="entry name" value="HSP40/DnaJ_pept-bd"/>
</dbReference>
<dbReference type="InterPro" id="IPR001305">
    <property type="entry name" value="HSP_DnaJ_Cys-rich_dom"/>
</dbReference>
<comment type="caution">
    <text evidence="9">The sequence shown here is derived from an EMBL/GenBank/DDBJ whole genome shotgun (WGS) entry which is preliminary data.</text>
</comment>
<dbReference type="GO" id="GO:0008270">
    <property type="term" value="F:zinc ion binding"/>
    <property type="evidence" value="ECO:0007669"/>
    <property type="project" value="UniProtKB-KW"/>
</dbReference>
<dbReference type="Pfam" id="PF00226">
    <property type="entry name" value="DnaJ"/>
    <property type="match status" value="1"/>
</dbReference>
<dbReference type="CDD" id="cd06257">
    <property type="entry name" value="DnaJ"/>
    <property type="match status" value="1"/>
</dbReference>
<keyword evidence="1 6" id="KW-0479">Metal-binding</keyword>
<keyword evidence="10" id="KW-1185">Reference proteome</keyword>
<dbReference type="PROSITE" id="PS50076">
    <property type="entry name" value="DNAJ_2"/>
    <property type="match status" value="1"/>
</dbReference>
<dbReference type="PROSITE" id="PS51188">
    <property type="entry name" value="ZF_CR"/>
    <property type="match status" value="1"/>
</dbReference>
<evidence type="ECO:0000256" key="1">
    <source>
        <dbReference type="ARBA" id="ARBA00022723"/>
    </source>
</evidence>
<dbReference type="Pfam" id="PF01556">
    <property type="entry name" value="DnaJ_C"/>
    <property type="match status" value="1"/>
</dbReference>
<dbReference type="NCBIfam" id="NF008035">
    <property type="entry name" value="PRK10767.1"/>
    <property type="match status" value="1"/>
</dbReference>
<evidence type="ECO:0000259" key="8">
    <source>
        <dbReference type="PROSITE" id="PS51188"/>
    </source>
</evidence>
<dbReference type="GO" id="GO:0051082">
    <property type="term" value="F:unfolded protein binding"/>
    <property type="evidence" value="ECO:0007669"/>
    <property type="project" value="InterPro"/>
</dbReference>
<dbReference type="GO" id="GO:0005737">
    <property type="term" value="C:cytoplasm"/>
    <property type="evidence" value="ECO:0007669"/>
    <property type="project" value="TreeGrafter"/>
</dbReference>
<dbReference type="Gene3D" id="1.10.287.110">
    <property type="entry name" value="DnaJ domain"/>
    <property type="match status" value="1"/>
</dbReference>
<feature type="zinc finger region" description="CR-type" evidence="6">
    <location>
        <begin position="142"/>
        <end position="220"/>
    </location>
</feature>
<dbReference type="HAMAP" id="MF_01152">
    <property type="entry name" value="DnaJ"/>
    <property type="match status" value="1"/>
</dbReference>
<reference evidence="9" key="1">
    <citation type="submission" date="2023-03" db="EMBL/GenBank/DDBJ databases">
        <authorList>
            <person name="Steffen K."/>
            <person name="Cardenas P."/>
        </authorList>
    </citation>
    <scope>NUCLEOTIDE SEQUENCE</scope>
</reference>
<dbReference type="EMBL" id="CASHTH010001529">
    <property type="protein sequence ID" value="CAI8016446.1"/>
    <property type="molecule type" value="Genomic_DNA"/>
</dbReference>
<evidence type="ECO:0000313" key="10">
    <source>
        <dbReference type="Proteomes" id="UP001174909"/>
    </source>
</evidence>
<dbReference type="CDD" id="cd10747">
    <property type="entry name" value="DnaJ_C"/>
    <property type="match status" value="1"/>
</dbReference>
<dbReference type="AlphaFoldDB" id="A0AA35RU89"/>
<dbReference type="PANTHER" id="PTHR43096:SF10">
    <property type="entry name" value="CHAPERONE PROTEIN DNAJ A6, CHLOROPLASTIC"/>
    <property type="match status" value="1"/>
</dbReference>
<dbReference type="FunFam" id="1.10.287.110:FF:000034">
    <property type="entry name" value="Chaperone protein DnaJ"/>
    <property type="match status" value="1"/>
</dbReference>
<dbReference type="InterPro" id="IPR036869">
    <property type="entry name" value="J_dom_sf"/>
</dbReference>
<evidence type="ECO:0000256" key="4">
    <source>
        <dbReference type="ARBA" id="ARBA00022833"/>
    </source>
</evidence>
<evidence type="ECO:0000259" key="7">
    <source>
        <dbReference type="PROSITE" id="PS50076"/>
    </source>
</evidence>
<dbReference type="InterPro" id="IPR002939">
    <property type="entry name" value="DnaJ_C"/>
</dbReference>
<gene>
    <name evidence="9" type="ORF">GBAR_LOCUS10089</name>
</gene>
<dbReference type="PRINTS" id="PR00625">
    <property type="entry name" value="JDOMAIN"/>
</dbReference>
<dbReference type="FunFam" id="2.10.230.10:FF:000002">
    <property type="entry name" value="Molecular chaperone DnaJ"/>
    <property type="match status" value="1"/>
</dbReference>
<evidence type="ECO:0000256" key="2">
    <source>
        <dbReference type="ARBA" id="ARBA00022737"/>
    </source>
</evidence>
<feature type="domain" description="J" evidence="7">
    <location>
        <begin position="5"/>
        <end position="70"/>
    </location>
</feature>
<keyword evidence="5" id="KW-0143">Chaperone</keyword>
<dbReference type="Proteomes" id="UP001174909">
    <property type="component" value="Unassembled WGS sequence"/>
</dbReference>
<dbReference type="SMART" id="SM00271">
    <property type="entry name" value="DnaJ"/>
    <property type="match status" value="1"/>
</dbReference>
<keyword evidence="2" id="KW-0677">Repeat</keyword>
<sequence length="376" mass="41102">MAKRDYYEVLGVDRSAELDEIKKAYRKLAVRYHPDRNAGDTQAEERFKEATEAYDVLANPQKRQAYDQFGFAGVDGMAGGQGHDYSHVFRDFEDVFGDVGSIFDSFFTRTDRRRGGGRGGGAGRGDDLRYDLRIPFEQAVFGTKADVAYRRQEACSRCDGSGTEGTTARSICPTCGGSGQVRRNSGFFSIATSCPSCGGEGEVIENPCRACRGTGREQKERRLRVTIPVGMENGKRIQLTGQGDAGIGRAPAGDLYVFVHVEPHPCYQRHGDDLYCVIPLAFTQAALGTSILVRTLDDRRIRVKVPAGTQPAKLLRVRGEGVPHPDNPGRRGDLYIKVAVTVPDRLSSHARKLLGEVAEAVGEESSPEPVPLAELE</sequence>
<accession>A0AA35RU89</accession>
<dbReference type="SUPFAM" id="SSF46565">
    <property type="entry name" value="Chaperone J-domain"/>
    <property type="match status" value="1"/>
</dbReference>
<dbReference type="InterPro" id="IPR001623">
    <property type="entry name" value="DnaJ_domain"/>
</dbReference>
<evidence type="ECO:0000256" key="6">
    <source>
        <dbReference type="PROSITE-ProRule" id="PRU00546"/>
    </source>
</evidence>
<evidence type="ECO:0000313" key="9">
    <source>
        <dbReference type="EMBL" id="CAI8016446.1"/>
    </source>
</evidence>
<dbReference type="GO" id="GO:0031072">
    <property type="term" value="F:heat shock protein binding"/>
    <property type="evidence" value="ECO:0007669"/>
    <property type="project" value="InterPro"/>
</dbReference>
<feature type="domain" description="CR-type" evidence="8">
    <location>
        <begin position="142"/>
        <end position="220"/>
    </location>
</feature>
<protein>
    <submittedName>
        <fullName evidence="9">Chaperone protein DnaJ</fullName>
    </submittedName>
</protein>
<dbReference type="NCBIfam" id="TIGR02349">
    <property type="entry name" value="DnaJ_bact"/>
    <property type="match status" value="1"/>
</dbReference>
<dbReference type="SUPFAM" id="SSF49493">
    <property type="entry name" value="HSP40/DnaJ peptide-binding domain"/>
    <property type="match status" value="2"/>
</dbReference>
<dbReference type="InterPro" id="IPR036410">
    <property type="entry name" value="HSP_DnaJ_Cys-rich_dom_sf"/>
</dbReference>
<evidence type="ECO:0000256" key="3">
    <source>
        <dbReference type="ARBA" id="ARBA00022771"/>
    </source>
</evidence>
<dbReference type="GO" id="GO:0009408">
    <property type="term" value="P:response to heat"/>
    <property type="evidence" value="ECO:0007669"/>
    <property type="project" value="InterPro"/>
</dbReference>
<dbReference type="GO" id="GO:0042026">
    <property type="term" value="P:protein refolding"/>
    <property type="evidence" value="ECO:0007669"/>
    <property type="project" value="TreeGrafter"/>
</dbReference>
<keyword evidence="3 6" id="KW-0863">Zinc-finger</keyword>
<name>A0AA35RU89_GEOBA</name>
<dbReference type="GO" id="GO:0005524">
    <property type="term" value="F:ATP binding"/>
    <property type="evidence" value="ECO:0007669"/>
    <property type="project" value="InterPro"/>
</dbReference>
<dbReference type="Gene3D" id="2.60.260.20">
    <property type="entry name" value="Urease metallochaperone UreE, N-terminal domain"/>
    <property type="match status" value="2"/>
</dbReference>
<dbReference type="PROSITE" id="PS00636">
    <property type="entry name" value="DNAJ_1"/>
    <property type="match status" value="1"/>
</dbReference>
<dbReference type="CDD" id="cd10719">
    <property type="entry name" value="DnaJ_zf"/>
    <property type="match status" value="1"/>
</dbReference>